<dbReference type="GeneID" id="115630717"/>
<proteinExistence type="predicted"/>
<gene>
    <name evidence="3" type="primary">LOC115630717</name>
</gene>
<dbReference type="Proteomes" id="UP000504634">
    <property type="component" value="Unplaced"/>
</dbReference>
<name>A0A6J2U4D0_DROLE</name>
<feature type="signal peptide" evidence="1">
    <location>
        <begin position="1"/>
        <end position="22"/>
    </location>
</feature>
<reference evidence="3" key="1">
    <citation type="submission" date="2025-08" db="UniProtKB">
        <authorList>
            <consortium name="RefSeq"/>
        </authorList>
    </citation>
    <scope>IDENTIFICATION</scope>
    <source>
        <strain evidence="3">11010-0011.00</strain>
        <tissue evidence="3">Whole body</tissue>
    </source>
</reference>
<dbReference type="AlphaFoldDB" id="A0A6J2U4D0"/>
<evidence type="ECO:0000313" key="2">
    <source>
        <dbReference type="Proteomes" id="UP000504634"/>
    </source>
</evidence>
<feature type="chain" id="PRO_5027121283" evidence="1">
    <location>
        <begin position="23"/>
        <end position="219"/>
    </location>
</feature>
<keyword evidence="1" id="KW-0732">Signal</keyword>
<keyword evidence="2" id="KW-1185">Reference proteome</keyword>
<dbReference type="RefSeq" id="XP_030383229.1">
    <property type="nucleotide sequence ID" value="XM_030527369.1"/>
</dbReference>
<dbReference type="OrthoDB" id="7862652at2759"/>
<evidence type="ECO:0000313" key="3">
    <source>
        <dbReference type="RefSeq" id="XP_030383229.1"/>
    </source>
</evidence>
<organism evidence="2 3">
    <name type="scientific">Drosophila lebanonensis</name>
    <name type="common">Fruit fly</name>
    <name type="synonym">Scaptodrosophila lebanonensis</name>
    <dbReference type="NCBI Taxonomy" id="7225"/>
    <lineage>
        <taxon>Eukaryota</taxon>
        <taxon>Metazoa</taxon>
        <taxon>Ecdysozoa</taxon>
        <taxon>Arthropoda</taxon>
        <taxon>Hexapoda</taxon>
        <taxon>Insecta</taxon>
        <taxon>Pterygota</taxon>
        <taxon>Neoptera</taxon>
        <taxon>Endopterygota</taxon>
        <taxon>Diptera</taxon>
        <taxon>Brachycera</taxon>
        <taxon>Muscomorpha</taxon>
        <taxon>Ephydroidea</taxon>
        <taxon>Drosophilidae</taxon>
        <taxon>Scaptodrosophila</taxon>
    </lineage>
</organism>
<accession>A0A6J2U4D0</accession>
<evidence type="ECO:0000256" key="1">
    <source>
        <dbReference type="SAM" id="SignalP"/>
    </source>
</evidence>
<sequence length="219" mass="25571">MLKTSLLIYVCTVGLIIGISNCKPVVWPRTKRVYSHDFVFPSDDENEDYTLPIWDYHHSATESNRRNKHNISTISQNTTAFPTQLNTHVSAEEQLKKCSFYKEHGPFSHGRLLLVRNSTEEVSNAVDYVIDILTSKLQLSGLVYSILQAKSDENNILFEMETKFDAYTVLEKFCNLFLDTYQYRGPLRDIHPNYEIMYTDRDFHERDAIDLRLHRRAVV</sequence>
<protein>
    <submittedName>
        <fullName evidence="3">Uncharacterized protein LOC115630717</fullName>
    </submittedName>
</protein>